<name>A0ABV3V1V3_9MICC</name>
<dbReference type="InterPro" id="IPR036259">
    <property type="entry name" value="MFS_trans_sf"/>
</dbReference>
<evidence type="ECO:0000259" key="6">
    <source>
        <dbReference type="PROSITE" id="PS50850"/>
    </source>
</evidence>
<feature type="transmembrane region" description="Helical" evidence="5">
    <location>
        <begin position="317"/>
        <end position="336"/>
    </location>
</feature>
<dbReference type="PROSITE" id="PS00217">
    <property type="entry name" value="SUGAR_TRANSPORT_2"/>
    <property type="match status" value="1"/>
</dbReference>
<dbReference type="PANTHER" id="PTHR23508">
    <property type="entry name" value="CARBOXYLIC ACID TRANSPORTER PROTEIN HOMOLOG"/>
    <property type="match status" value="1"/>
</dbReference>
<dbReference type="InterPro" id="IPR011701">
    <property type="entry name" value="MFS"/>
</dbReference>
<dbReference type="PANTHER" id="PTHR23508:SF10">
    <property type="entry name" value="CARBOXYLIC ACID TRANSPORTER PROTEIN HOMOLOG"/>
    <property type="match status" value="1"/>
</dbReference>
<evidence type="ECO:0000256" key="4">
    <source>
        <dbReference type="ARBA" id="ARBA00023136"/>
    </source>
</evidence>
<keyword evidence="2 5" id="KW-0812">Transmembrane</keyword>
<dbReference type="InterPro" id="IPR020846">
    <property type="entry name" value="MFS_dom"/>
</dbReference>
<feature type="transmembrane region" description="Helical" evidence="5">
    <location>
        <begin position="17"/>
        <end position="41"/>
    </location>
</feature>
<dbReference type="EMBL" id="JAYWLU010000007">
    <property type="protein sequence ID" value="MEX3594575.1"/>
    <property type="molecule type" value="Genomic_DNA"/>
</dbReference>
<keyword evidence="4 5" id="KW-0472">Membrane</keyword>
<evidence type="ECO:0000256" key="2">
    <source>
        <dbReference type="ARBA" id="ARBA00022692"/>
    </source>
</evidence>
<evidence type="ECO:0000256" key="5">
    <source>
        <dbReference type="SAM" id="Phobius"/>
    </source>
</evidence>
<dbReference type="PROSITE" id="PS50850">
    <property type="entry name" value="MFS"/>
    <property type="match status" value="1"/>
</dbReference>
<feature type="transmembrane region" description="Helical" evidence="5">
    <location>
        <begin position="253"/>
        <end position="272"/>
    </location>
</feature>
<evidence type="ECO:0000256" key="3">
    <source>
        <dbReference type="ARBA" id="ARBA00022989"/>
    </source>
</evidence>
<accession>A0ABV3V1V3</accession>
<proteinExistence type="predicted"/>
<organism evidence="7 8">
    <name type="scientific">Kocuria carniphila</name>
    <dbReference type="NCBI Taxonomy" id="262208"/>
    <lineage>
        <taxon>Bacteria</taxon>
        <taxon>Bacillati</taxon>
        <taxon>Actinomycetota</taxon>
        <taxon>Actinomycetes</taxon>
        <taxon>Micrococcales</taxon>
        <taxon>Micrococcaceae</taxon>
        <taxon>Kocuria</taxon>
    </lineage>
</organism>
<feature type="transmembrane region" description="Helical" evidence="5">
    <location>
        <begin position="168"/>
        <end position="193"/>
    </location>
</feature>
<feature type="transmembrane region" description="Helical" evidence="5">
    <location>
        <begin position="373"/>
        <end position="396"/>
    </location>
</feature>
<comment type="subcellular location">
    <subcellularLocation>
        <location evidence="1">Cell membrane</location>
        <topology evidence="1">Multi-pass membrane protein</topology>
    </subcellularLocation>
</comment>
<dbReference type="InterPro" id="IPR005829">
    <property type="entry name" value="Sugar_transporter_CS"/>
</dbReference>
<dbReference type="Pfam" id="PF07690">
    <property type="entry name" value="MFS_1"/>
    <property type="match status" value="1"/>
</dbReference>
<keyword evidence="8" id="KW-1185">Reference proteome</keyword>
<dbReference type="SUPFAM" id="SSF103473">
    <property type="entry name" value="MFS general substrate transporter"/>
    <property type="match status" value="1"/>
</dbReference>
<dbReference type="Proteomes" id="UP001558481">
    <property type="component" value="Unassembled WGS sequence"/>
</dbReference>
<dbReference type="RefSeq" id="WP_095798939.1">
    <property type="nucleotide sequence ID" value="NZ_JAYWLU010000007.1"/>
</dbReference>
<reference evidence="7 8" key="1">
    <citation type="journal article" date="2024" name="Fungal Genet. Biol.">
        <title>The porcine skin microbiome exhibits broad fungal antagonism.</title>
        <authorList>
            <person name="De La Cruz K.F."/>
            <person name="Townsend E.C."/>
            <person name="Alex Cheong J.Z."/>
            <person name="Salamzade R."/>
            <person name="Liu A."/>
            <person name="Sandstrom S."/>
            <person name="Davila E."/>
            <person name="Huang L."/>
            <person name="Xu K.H."/>
            <person name="Wu S.Y."/>
            <person name="Meudt J.J."/>
            <person name="Shanmuganayagam D."/>
            <person name="Gibson A.L.F."/>
            <person name="Kalan L.R."/>
        </authorList>
    </citation>
    <scope>NUCLEOTIDE SEQUENCE [LARGE SCALE GENOMIC DNA]</scope>
    <source>
        <strain evidence="7 8">LK2625</strain>
    </source>
</reference>
<feature type="transmembrane region" description="Helical" evidence="5">
    <location>
        <begin position="53"/>
        <end position="77"/>
    </location>
</feature>
<comment type="caution">
    <text evidence="7">The sequence shown here is derived from an EMBL/GenBank/DDBJ whole genome shotgun (WGS) entry which is preliminary data.</text>
</comment>
<dbReference type="Gene3D" id="1.20.1250.20">
    <property type="entry name" value="MFS general substrate transporter like domains"/>
    <property type="match status" value="1"/>
</dbReference>
<feature type="transmembrane region" description="Helical" evidence="5">
    <location>
        <begin position="110"/>
        <end position="131"/>
    </location>
</feature>
<protein>
    <submittedName>
        <fullName evidence="7">MFS transporter</fullName>
    </submittedName>
</protein>
<feature type="transmembrane region" description="Helical" evidence="5">
    <location>
        <begin position="143"/>
        <end position="162"/>
    </location>
</feature>
<evidence type="ECO:0000313" key="8">
    <source>
        <dbReference type="Proteomes" id="UP001558481"/>
    </source>
</evidence>
<feature type="transmembrane region" description="Helical" evidence="5">
    <location>
        <begin position="84"/>
        <end position="104"/>
    </location>
</feature>
<feature type="transmembrane region" description="Helical" evidence="5">
    <location>
        <begin position="402"/>
        <end position="423"/>
    </location>
</feature>
<feature type="transmembrane region" description="Helical" evidence="5">
    <location>
        <begin position="342"/>
        <end position="361"/>
    </location>
</feature>
<feature type="transmembrane region" description="Helical" evidence="5">
    <location>
        <begin position="292"/>
        <end position="310"/>
    </location>
</feature>
<keyword evidence="3 5" id="KW-1133">Transmembrane helix</keyword>
<evidence type="ECO:0000313" key="7">
    <source>
        <dbReference type="EMBL" id="MEX3594575.1"/>
    </source>
</evidence>
<evidence type="ECO:0000256" key="1">
    <source>
        <dbReference type="ARBA" id="ARBA00004651"/>
    </source>
</evidence>
<gene>
    <name evidence="7" type="ORF">VVR66_07610</name>
</gene>
<feature type="domain" description="Major facilitator superfamily (MFS) profile" evidence="6">
    <location>
        <begin position="19"/>
        <end position="428"/>
    </location>
</feature>
<sequence>MDVLQDIRRSRMTRFQVVAVTVALVMILLDGFVVASMAYAAPSLSAQWGTEPVMLGYLLSASLFGMAAGSIFITPIADLIGRRWLAVGSMFVIAVGMGLSALATDEIMLLVFRLLTGLGVGGMMANLNVFVSEDASDARRGSIIGIYAAGYPIGATIGGVVAEPLITAFGWQALFLAGGVLSALMFVIALLLLPESLDFLFARQPKGALGKANRILARMDRPPLTALPELPKTVESRSGMAEIFHGTVRFRTFLLWIGYACLMAAYYFANTWTPQIIAGASGDEGLGIRTGTLANLGGIIGCFIFSALAIRFKSNRLLFGALAGAYVLFGVVFSLIPVAMGTAVLLGILTTAGIAGFYAVAPGVYTARARATGIGWMIGIGRLVSIVAPILVGYLIDGGWEPATIFYLFAVPLLASAACVAALSMSLRRQGAALPTAPTVSA</sequence>